<name>A0A2M8KFI1_9BACT</name>
<protein>
    <recommendedName>
        <fullName evidence="5">Recombinase family protein</fullName>
    </recommendedName>
</protein>
<feature type="domain" description="Recombinase" evidence="2">
    <location>
        <begin position="162"/>
        <end position="266"/>
    </location>
</feature>
<evidence type="ECO:0000313" key="4">
    <source>
        <dbReference type="Proteomes" id="UP000231347"/>
    </source>
</evidence>
<evidence type="ECO:0000259" key="2">
    <source>
        <dbReference type="PROSITE" id="PS51737"/>
    </source>
</evidence>
<dbReference type="InterPro" id="IPR011109">
    <property type="entry name" value="DNA_bind_recombinase_dom"/>
</dbReference>
<evidence type="ECO:0008006" key="5">
    <source>
        <dbReference type="Google" id="ProtNLM"/>
    </source>
</evidence>
<evidence type="ECO:0000313" key="3">
    <source>
        <dbReference type="EMBL" id="PJE58670.1"/>
    </source>
</evidence>
<dbReference type="GO" id="GO:0003677">
    <property type="term" value="F:DNA binding"/>
    <property type="evidence" value="ECO:0007669"/>
    <property type="project" value="InterPro"/>
</dbReference>
<dbReference type="SUPFAM" id="SSF53041">
    <property type="entry name" value="Resolvase-like"/>
    <property type="match status" value="1"/>
</dbReference>
<dbReference type="EMBL" id="PFDY01000068">
    <property type="protein sequence ID" value="PJE58670.1"/>
    <property type="molecule type" value="Genomic_DNA"/>
</dbReference>
<dbReference type="Gene3D" id="3.90.1750.20">
    <property type="entry name" value="Putative Large Serine Recombinase, Chain B, Domain 2"/>
    <property type="match status" value="1"/>
</dbReference>
<dbReference type="PROSITE" id="PS51737">
    <property type="entry name" value="RECOMBINASE_DNA_BIND"/>
    <property type="match status" value="1"/>
</dbReference>
<dbReference type="InterPro" id="IPR050639">
    <property type="entry name" value="SSR_resolvase"/>
</dbReference>
<comment type="caution">
    <text evidence="3">The sequence shown here is derived from an EMBL/GenBank/DDBJ whole genome shotgun (WGS) entry which is preliminary data.</text>
</comment>
<dbReference type="CDD" id="cd00338">
    <property type="entry name" value="Ser_Recombinase"/>
    <property type="match status" value="1"/>
</dbReference>
<evidence type="ECO:0000259" key="1">
    <source>
        <dbReference type="PROSITE" id="PS51736"/>
    </source>
</evidence>
<accession>A0A2M8KFI1</accession>
<sequence>MNYKNCAIYTRVSTDNQAEKEFSSCEAQEQKIRSFIASQNNWQVFKVYNDAGFSGATLDRPALRELLSDLKKEKIDIVFVYKIDRLTRSPKDFYQLIEFFEQAKIDFISITERFDTSTPAGRLLRNIMLTFSQFERELTSERTKDKLLERAKKGMCNGGLTPYGYMRQDKKLIPHPKEKEEIKSIFETYLETKSLSAVYKSLKKRGVKNKNDKNLSKTNIGHILRNVVYTGKVKYNDEIYNGEHEPIISEEIFALAQKIHKNKMKKFRVYKNFLFGGLINCEECGSKMTSCFTNKRTNGKLTRYYYYRCTSTMKQDWRACSVKQVSAERLENFCLENLERISVDKNYIENLVFRLNNDFQSPRRAGYELTEVCSKFPQFSAEKIADTLNFFISALKNSKGIERNLLAKRFLEKIVYSPESIKISLFASQNPQDFGE</sequence>
<feature type="domain" description="Resolvase/invertase-type recombinase catalytic" evidence="1">
    <location>
        <begin position="5"/>
        <end position="154"/>
    </location>
</feature>
<dbReference type="PANTHER" id="PTHR30461">
    <property type="entry name" value="DNA-INVERTASE FROM LAMBDOID PROPHAGE"/>
    <property type="match status" value="1"/>
</dbReference>
<dbReference type="GO" id="GO:0000150">
    <property type="term" value="F:DNA strand exchange activity"/>
    <property type="evidence" value="ECO:0007669"/>
    <property type="project" value="InterPro"/>
</dbReference>
<feature type="non-terminal residue" evidence="3">
    <location>
        <position position="436"/>
    </location>
</feature>
<gene>
    <name evidence="3" type="ORF">COU83_02615</name>
</gene>
<dbReference type="SMART" id="SM00857">
    <property type="entry name" value="Resolvase"/>
    <property type="match status" value="1"/>
</dbReference>
<dbReference type="Gene3D" id="3.40.50.1390">
    <property type="entry name" value="Resolvase, N-terminal catalytic domain"/>
    <property type="match status" value="1"/>
</dbReference>
<reference evidence="4" key="1">
    <citation type="submission" date="2017-09" db="EMBL/GenBank/DDBJ databases">
        <title>Depth-based differentiation of microbial function through sediment-hosted aquifers and enrichment of novel symbionts in the deep terrestrial subsurface.</title>
        <authorList>
            <person name="Probst A.J."/>
            <person name="Ladd B."/>
            <person name="Jarett J.K."/>
            <person name="Geller-Mcgrath D.E."/>
            <person name="Sieber C.M.K."/>
            <person name="Emerson J.B."/>
            <person name="Anantharaman K."/>
            <person name="Thomas B.C."/>
            <person name="Malmstrom R."/>
            <person name="Stieglmeier M."/>
            <person name="Klingl A."/>
            <person name="Woyke T."/>
            <person name="Ryan C.M."/>
            <person name="Banfield J.F."/>
        </authorList>
    </citation>
    <scope>NUCLEOTIDE SEQUENCE [LARGE SCALE GENOMIC DNA]</scope>
</reference>
<dbReference type="Pfam" id="PF07508">
    <property type="entry name" value="Recombinase"/>
    <property type="match status" value="1"/>
</dbReference>
<dbReference type="Pfam" id="PF00239">
    <property type="entry name" value="Resolvase"/>
    <property type="match status" value="1"/>
</dbReference>
<dbReference type="InterPro" id="IPR006119">
    <property type="entry name" value="Resolv_N"/>
</dbReference>
<organism evidence="3 4">
    <name type="scientific">Candidatus Portnoybacteria bacterium CG10_big_fil_rev_8_21_14_0_10_40_22</name>
    <dbReference type="NCBI Taxonomy" id="1974814"/>
    <lineage>
        <taxon>Bacteria</taxon>
        <taxon>Candidatus Portnoyibacteriota</taxon>
    </lineage>
</organism>
<dbReference type="InterPro" id="IPR036162">
    <property type="entry name" value="Resolvase-like_N_sf"/>
</dbReference>
<dbReference type="InterPro" id="IPR038109">
    <property type="entry name" value="DNA_bind_recomb_sf"/>
</dbReference>
<proteinExistence type="predicted"/>
<dbReference type="InterPro" id="IPR025827">
    <property type="entry name" value="Zn_ribbon_recom_dom"/>
</dbReference>
<dbReference type="Proteomes" id="UP000231347">
    <property type="component" value="Unassembled WGS sequence"/>
</dbReference>
<dbReference type="PROSITE" id="PS51736">
    <property type="entry name" value="RECOMBINASES_3"/>
    <property type="match status" value="1"/>
</dbReference>
<dbReference type="PANTHER" id="PTHR30461:SF23">
    <property type="entry name" value="DNA RECOMBINASE-RELATED"/>
    <property type="match status" value="1"/>
</dbReference>
<dbReference type="AlphaFoldDB" id="A0A2M8KFI1"/>
<dbReference type="Pfam" id="PF13408">
    <property type="entry name" value="Zn_ribbon_recom"/>
    <property type="match status" value="1"/>
</dbReference>